<gene>
    <name evidence="2" type="ORF">SDC9_88669</name>
</gene>
<keyword evidence="1" id="KW-1133">Transmembrane helix</keyword>
<feature type="transmembrane region" description="Helical" evidence="1">
    <location>
        <begin position="12"/>
        <end position="32"/>
    </location>
</feature>
<comment type="caution">
    <text evidence="2">The sequence shown here is derived from an EMBL/GenBank/DDBJ whole genome shotgun (WGS) entry which is preliminary data.</text>
</comment>
<keyword evidence="1" id="KW-0472">Membrane</keyword>
<dbReference type="AlphaFoldDB" id="A0A644ZMQ0"/>
<evidence type="ECO:0000313" key="2">
    <source>
        <dbReference type="EMBL" id="MPM42007.1"/>
    </source>
</evidence>
<protein>
    <submittedName>
        <fullName evidence="2">Uncharacterized protein</fullName>
    </submittedName>
</protein>
<sequence>MRTHSLRRSGKLFALMLLAVFMTGVGVTYAGWSDTLTIQTKLTTAVFDMAAKASGEYRVSLVEPSGRTSVELISVEARTEEDGKSVELLFSEGIPANYLREGYALCLSVPLENGKGSFMNIRRYEPDFTNEWGQVTLQAEEVCLRLDGNIYLAEDGGSGLGSLLEAYDTPLKLAVYPSFEGEPDAMRGSLYLTLTEESLRVLAGLPEEVEIPAEALELAPQGSPVRAVGEESSETNGVLVRYRCEVPLVMDQSYEPDLIARVGEVGPV</sequence>
<keyword evidence="1" id="KW-0812">Transmembrane</keyword>
<organism evidence="2">
    <name type="scientific">bioreactor metagenome</name>
    <dbReference type="NCBI Taxonomy" id="1076179"/>
    <lineage>
        <taxon>unclassified sequences</taxon>
        <taxon>metagenomes</taxon>
        <taxon>ecological metagenomes</taxon>
    </lineage>
</organism>
<accession>A0A644ZMQ0</accession>
<evidence type="ECO:0000256" key="1">
    <source>
        <dbReference type="SAM" id="Phobius"/>
    </source>
</evidence>
<reference evidence="2" key="1">
    <citation type="submission" date="2019-08" db="EMBL/GenBank/DDBJ databases">
        <authorList>
            <person name="Kucharzyk K."/>
            <person name="Murdoch R.W."/>
            <person name="Higgins S."/>
            <person name="Loffler F."/>
        </authorList>
    </citation>
    <scope>NUCLEOTIDE SEQUENCE</scope>
</reference>
<proteinExistence type="predicted"/>
<dbReference type="EMBL" id="VSSQ01009571">
    <property type="protein sequence ID" value="MPM42007.1"/>
    <property type="molecule type" value="Genomic_DNA"/>
</dbReference>
<name>A0A644ZMQ0_9ZZZZ</name>